<proteinExistence type="predicted"/>
<evidence type="ECO:0000313" key="2">
    <source>
        <dbReference type="Proteomes" id="UP000886674"/>
    </source>
</evidence>
<name>A0A9E4NJP9_9GAMM</name>
<dbReference type="AlphaFoldDB" id="A0A9E4NJP9"/>
<dbReference type="Proteomes" id="UP000886674">
    <property type="component" value="Unassembled WGS sequence"/>
</dbReference>
<accession>A0A9E4NJP9</accession>
<dbReference type="EMBL" id="JAEPCR010000045">
    <property type="protein sequence ID" value="MCG7978526.1"/>
    <property type="molecule type" value="Genomic_DNA"/>
</dbReference>
<reference evidence="1" key="1">
    <citation type="journal article" date="2021" name="Proc. Natl. Acad. Sci. U.S.A.">
        <title>Global biogeography of chemosynthetic symbionts reveals both localized and globally distributed symbiont groups. .</title>
        <authorList>
            <person name="Osvatic J.T."/>
            <person name="Wilkins L.G.E."/>
            <person name="Leibrecht L."/>
            <person name="Leray M."/>
            <person name="Zauner S."/>
            <person name="Polzin J."/>
            <person name="Camacho Y."/>
            <person name="Gros O."/>
            <person name="van Gils J.A."/>
            <person name="Eisen J.A."/>
            <person name="Petersen J.M."/>
            <person name="Yuen B."/>
        </authorList>
    </citation>
    <scope>NUCLEOTIDE SEQUENCE</scope>
    <source>
        <strain evidence="1">MAGclacostrist055</strain>
    </source>
</reference>
<gene>
    <name evidence="1" type="ORF">JAY77_10360</name>
</gene>
<evidence type="ECO:0000313" key="1">
    <source>
        <dbReference type="EMBL" id="MCG7978526.1"/>
    </source>
</evidence>
<comment type="caution">
    <text evidence="1">The sequence shown here is derived from an EMBL/GenBank/DDBJ whole genome shotgun (WGS) entry which is preliminary data.</text>
</comment>
<protein>
    <submittedName>
        <fullName evidence="1">Uncharacterized protein</fullName>
    </submittedName>
</protein>
<organism evidence="1 2">
    <name type="scientific">Candidatus Thiodiazotropha taylori</name>
    <dbReference type="NCBI Taxonomy" id="2792791"/>
    <lineage>
        <taxon>Bacteria</taxon>
        <taxon>Pseudomonadati</taxon>
        <taxon>Pseudomonadota</taxon>
        <taxon>Gammaproteobacteria</taxon>
        <taxon>Chromatiales</taxon>
        <taxon>Sedimenticolaceae</taxon>
        <taxon>Candidatus Thiodiazotropha</taxon>
    </lineage>
</organism>
<sequence>MDKIKYLFFLGLSGFFDAADALPIFSHTTHGAGFYTISADGTNEPTGLAGLNVDKVTGILYLPSTGRGPDRYRDNPLASTQVVTVIPYHMEQKGRHHSPFFRD</sequence>